<dbReference type="Pfam" id="PF16586">
    <property type="entry name" value="DUF5060"/>
    <property type="match status" value="1"/>
</dbReference>
<accession>A0A1B1YCE8</accession>
<dbReference type="SUPFAM" id="SSF53590">
    <property type="entry name" value="Nucleoside hydrolase"/>
    <property type="match status" value="1"/>
</dbReference>
<dbReference type="InterPro" id="IPR032260">
    <property type="entry name" value="DUF5060"/>
</dbReference>
<reference evidence="3 4" key="1">
    <citation type="submission" date="2016-02" db="EMBL/GenBank/DDBJ databases">
        <title>Comparison of Clostridium stercorarium subspecies using comparative genomics and transcriptomics.</title>
        <authorList>
            <person name="Schellenberg J."/>
            <person name="Thallinger G."/>
            <person name="Levin D.B."/>
            <person name="Zhang X."/>
            <person name="Alvare G."/>
            <person name="Fristensky B."/>
            <person name="Sparling R."/>
        </authorList>
    </citation>
    <scope>NUCLEOTIDE SEQUENCE [LARGE SCALE GENOMIC DNA]</scope>
    <source>
        <strain evidence="3 4">DSM 2910</strain>
    </source>
</reference>
<protein>
    <submittedName>
        <fullName evidence="3">Uncharacterized protein</fullName>
    </submittedName>
</protein>
<proteinExistence type="predicted"/>
<dbReference type="OrthoDB" id="253051at2"/>
<name>A0A1B1YCE8_THEST</name>
<evidence type="ECO:0000313" key="4">
    <source>
        <dbReference type="Proteomes" id="UP000092971"/>
    </source>
</evidence>
<organism evidence="3 4">
    <name type="scientific">Thermoclostridium stercorarium subsp. thermolacticum DSM 2910</name>
    <dbReference type="NCBI Taxonomy" id="1121336"/>
    <lineage>
        <taxon>Bacteria</taxon>
        <taxon>Bacillati</taxon>
        <taxon>Bacillota</taxon>
        <taxon>Clostridia</taxon>
        <taxon>Eubacteriales</taxon>
        <taxon>Oscillospiraceae</taxon>
        <taxon>Thermoclostridium</taxon>
    </lineage>
</organism>
<dbReference type="GO" id="GO:0016799">
    <property type="term" value="F:hydrolase activity, hydrolyzing N-glycosyl compounds"/>
    <property type="evidence" value="ECO:0007669"/>
    <property type="project" value="InterPro"/>
</dbReference>
<evidence type="ECO:0000313" key="3">
    <source>
        <dbReference type="EMBL" id="ANW98443.1"/>
    </source>
</evidence>
<feature type="domain" description="Cellulose-binding Sde182 nucleoside hydrolase-like" evidence="1">
    <location>
        <begin position="16"/>
        <end position="258"/>
    </location>
</feature>
<dbReference type="Pfam" id="PF07632">
    <property type="entry name" value="Sde182_NH-like"/>
    <property type="match status" value="1"/>
</dbReference>
<dbReference type="EMBL" id="CP014672">
    <property type="protein sequence ID" value="ANW98443.1"/>
    <property type="molecule type" value="Genomic_DNA"/>
</dbReference>
<feature type="domain" description="DUF5060" evidence="2">
    <location>
        <begin position="278"/>
        <end position="341"/>
    </location>
</feature>
<evidence type="ECO:0000259" key="2">
    <source>
        <dbReference type="Pfam" id="PF16586"/>
    </source>
</evidence>
<evidence type="ECO:0000259" key="1">
    <source>
        <dbReference type="Pfam" id="PF07632"/>
    </source>
</evidence>
<dbReference type="RefSeq" id="WP_015358743.1">
    <property type="nucleotide sequence ID" value="NZ_CP014672.1"/>
</dbReference>
<gene>
    <name evidence="3" type="ORF">CSTERTH_04995</name>
</gene>
<sequence length="411" mass="47084">MFVDFTRGALSGERYRVIVSNDIGGSDPDDFQSMVHYLLYSDLFDTEGLISSPWGAGRVKDILEVIDQYEIDYPKLRSYSSDYPTPDYLRSVTKQGALEIAPFKGYSNPTEGSEWIIRCARKDDPRTLYVLVWGLLEDLAQALHDAPDIKDKLRVYYIAGPNKKWGLNAYEYIRENFPDLWIIENNSTYRGWFVGGNQENDLGNKTFVTNHVAGHGALGNFFAKHLDGVIKMGDTPSVAYLLKGTPECPEKPSWGGSFVKVGNRPKSIYHGITTEKDTVEVFGVLELVLEGPHIDKSHDEPVFSLIVQGQEFYGYYCGQGEYRVRYMPKTTGLWNYTIKSDIPELNGLRGMFTCTEETEEGRKGNEKLYPHWWSDIIDERYAENEHKGAKTVNMWREEFLRDFQARMDRCL</sequence>
<dbReference type="Gene3D" id="2.60.40.10">
    <property type="entry name" value="Immunoglobulins"/>
    <property type="match status" value="1"/>
</dbReference>
<dbReference type="Proteomes" id="UP000092971">
    <property type="component" value="Chromosome"/>
</dbReference>
<dbReference type="InterPro" id="IPR036452">
    <property type="entry name" value="Ribo_hydro-like"/>
</dbReference>
<dbReference type="InterPro" id="IPR013783">
    <property type="entry name" value="Ig-like_fold"/>
</dbReference>
<dbReference type="InterPro" id="IPR011483">
    <property type="entry name" value="Sde182_NH-like"/>
</dbReference>
<dbReference type="Gene3D" id="3.90.245.10">
    <property type="entry name" value="Ribonucleoside hydrolase-like"/>
    <property type="match status" value="1"/>
</dbReference>
<dbReference type="AlphaFoldDB" id="A0A1B1YCE8"/>